<reference evidence="2 3" key="1">
    <citation type="submission" date="2020-02" db="EMBL/GenBank/DDBJ databases">
        <authorList>
            <person name="Ferguson B K."/>
        </authorList>
    </citation>
    <scope>NUCLEOTIDE SEQUENCE [LARGE SCALE GENOMIC DNA]</scope>
</reference>
<organism evidence="2 3">
    <name type="scientific">Nesidiocoris tenuis</name>
    <dbReference type="NCBI Taxonomy" id="355587"/>
    <lineage>
        <taxon>Eukaryota</taxon>
        <taxon>Metazoa</taxon>
        <taxon>Ecdysozoa</taxon>
        <taxon>Arthropoda</taxon>
        <taxon>Hexapoda</taxon>
        <taxon>Insecta</taxon>
        <taxon>Pterygota</taxon>
        <taxon>Neoptera</taxon>
        <taxon>Paraneoptera</taxon>
        <taxon>Hemiptera</taxon>
        <taxon>Heteroptera</taxon>
        <taxon>Panheteroptera</taxon>
        <taxon>Cimicomorpha</taxon>
        <taxon>Miridae</taxon>
        <taxon>Dicyphina</taxon>
        <taxon>Nesidiocoris</taxon>
    </lineage>
</organism>
<gene>
    <name evidence="2" type="ORF">NTEN_LOCUS17991</name>
</gene>
<feature type="non-terminal residue" evidence="2">
    <location>
        <position position="50"/>
    </location>
</feature>
<evidence type="ECO:0000313" key="2">
    <source>
        <dbReference type="EMBL" id="CAB0013380.1"/>
    </source>
</evidence>
<feature type="region of interest" description="Disordered" evidence="1">
    <location>
        <begin position="31"/>
        <end position="50"/>
    </location>
</feature>
<dbReference type="AlphaFoldDB" id="A0A6H5H6T3"/>
<dbReference type="EMBL" id="CADCXU010026593">
    <property type="protein sequence ID" value="CAB0013380.1"/>
    <property type="molecule type" value="Genomic_DNA"/>
</dbReference>
<proteinExistence type="predicted"/>
<sequence length="50" mass="5542">MAKVGQPATWAWTTGIPNGCWRQRRRRIPEEGRKLSSVLQGMATSSKSAV</sequence>
<evidence type="ECO:0000256" key="1">
    <source>
        <dbReference type="SAM" id="MobiDB-lite"/>
    </source>
</evidence>
<keyword evidence="3" id="KW-1185">Reference proteome</keyword>
<feature type="compositionally biased region" description="Polar residues" evidence="1">
    <location>
        <begin position="37"/>
        <end position="50"/>
    </location>
</feature>
<name>A0A6H5H6T3_9HEMI</name>
<evidence type="ECO:0000313" key="3">
    <source>
        <dbReference type="Proteomes" id="UP000479000"/>
    </source>
</evidence>
<accession>A0A6H5H6T3</accession>
<dbReference type="Proteomes" id="UP000479000">
    <property type="component" value="Unassembled WGS sequence"/>
</dbReference>
<protein>
    <submittedName>
        <fullName evidence="2">Uncharacterized protein</fullName>
    </submittedName>
</protein>